<dbReference type="Proteomes" id="UP001381693">
    <property type="component" value="Unassembled WGS sequence"/>
</dbReference>
<gene>
    <name evidence="1" type="ORF">SK128_012204</name>
</gene>
<protein>
    <submittedName>
        <fullName evidence="1">Uncharacterized protein</fullName>
    </submittedName>
</protein>
<evidence type="ECO:0000313" key="2">
    <source>
        <dbReference type="Proteomes" id="UP001381693"/>
    </source>
</evidence>
<proteinExistence type="predicted"/>
<dbReference type="AlphaFoldDB" id="A0AAN8XBT7"/>
<accession>A0AAN8XBT7</accession>
<dbReference type="EMBL" id="JAXCGZ010010306">
    <property type="protein sequence ID" value="KAK7075649.1"/>
    <property type="molecule type" value="Genomic_DNA"/>
</dbReference>
<reference evidence="1 2" key="1">
    <citation type="submission" date="2023-11" db="EMBL/GenBank/DDBJ databases">
        <title>Halocaridina rubra genome assembly.</title>
        <authorList>
            <person name="Smith C."/>
        </authorList>
    </citation>
    <scope>NUCLEOTIDE SEQUENCE [LARGE SCALE GENOMIC DNA]</scope>
    <source>
        <strain evidence="1">EP-1</strain>
        <tissue evidence="1">Whole</tissue>
    </source>
</reference>
<sequence length="55" mass="6185">SGGGWKEVAAPTNPRATNLHTVPVRRDRLTNVTQPRQMGNDAIRQLIRAVMEKYI</sequence>
<evidence type="ECO:0000313" key="1">
    <source>
        <dbReference type="EMBL" id="KAK7075649.1"/>
    </source>
</evidence>
<feature type="non-terminal residue" evidence="1">
    <location>
        <position position="1"/>
    </location>
</feature>
<name>A0AAN8XBT7_HALRR</name>
<comment type="caution">
    <text evidence="1">The sequence shown here is derived from an EMBL/GenBank/DDBJ whole genome shotgun (WGS) entry which is preliminary data.</text>
</comment>
<keyword evidence="2" id="KW-1185">Reference proteome</keyword>
<organism evidence="1 2">
    <name type="scientific">Halocaridina rubra</name>
    <name type="common">Hawaiian red shrimp</name>
    <dbReference type="NCBI Taxonomy" id="373956"/>
    <lineage>
        <taxon>Eukaryota</taxon>
        <taxon>Metazoa</taxon>
        <taxon>Ecdysozoa</taxon>
        <taxon>Arthropoda</taxon>
        <taxon>Crustacea</taxon>
        <taxon>Multicrustacea</taxon>
        <taxon>Malacostraca</taxon>
        <taxon>Eumalacostraca</taxon>
        <taxon>Eucarida</taxon>
        <taxon>Decapoda</taxon>
        <taxon>Pleocyemata</taxon>
        <taxon>Caridea</taxon>
        <taxon>Atyoidea</taxon>
        <taxon>Atyidae</taxon>
        <taxon>Halocaridina</taxon>
    </lineage>
</organism>